<proteinExistence type="predicted"/>
<comment type="caution">
    <text evidence="1">The sequence shown here is derived from an EMBL/GenBank/DDBJ whole genome shotgun (WGS) entry which is preliminary data.</text>
</comment>
<accession>A0A317ZYV1</accession>
<dbReference type="EMBL" id="QHLY01000005">
    <property type="protein sequence ID" value="PXA71831.1"/>
    <property type="molecule type" value="Genomic_DNA"/>
</dbReference>
<dbReference type="Pfam" id="PF06348">
    <property type="entry name" value="DUF1059"/>
    <property type="match status" value="1"/>
</dbReference>
<dbReference type="OrthoDB" id="3213531at2"/>
<evidence type="ECO:0000313" key="2">
    <source>
        <dbReference type="Proteomes" id="UP000246722"/>
    </source>
</evidence>
<dbReference type="Proteomes" id="UP000246722">
    <property type="component" value="Unassembled WGS sequence"/>
</dbReference>
<dbReference type="InterPro" id="IPR009409">
    <property type="entry name" value="DUF1059"/>
</dbReference>
<sequence>MKSFACGDVVPGCTASWVSSTDDEILVMVAQHASAVHGIHAVSAELAQSVTDRIVVVS</sequence>
<protein>
    <recommendedName>
        <fullName evidence="3">DUF1059 domain-containing protein</fullName>
    </recommendedName>
</protein>
<name>A0A317ZYV1_9MICO</name>
<evidence type="ECO:0008006" key="3">
    <source>
        <dbReference type="Google" id="ProtNLM"/>
    </source>
</evidence>
<organism evidence="1 2">
    <name type="scientific">Cryobacterium arcticum</name>
    <dbReference type="NCBI Taxonomy" id="670052"/>
    <lineage>
        <taxon>Bacteria</taxon>
        <taxon>Bacillati</taxon>
        <taxon>Actinomycetota</taxon>
        <taxon>Actinomycetes</taxon>
        <taxon>Micrococcales</taxon>
        <taxon>Microbacteriaceae</taxon>
        <taxon>Cryobacterium</taxon>
    </lineage>
</organism>
<reference evidence="1 2" key="1">
    <citation type="submission" date="2018-05" db="EMBL/GenBank/DDBJ databases">
        <title>Genetic diversity of glacier-inhabiting Cryobacterium bacteria in China and description of Cryobacterium mengkeensis sp. nov. and Arthrobacter glacialis sp. nov.</title>
        <authorList>
            <person name="Liu Q."/>
            <person name="Xin Y.-H."/>
        </authorList>
    </citation>
    <scope>NUCLEOTIDE SEQUENCE [LARGE SCALE GENOMIC DNA]</scope>
    <source>
        <strain evidence="1 2">SK-1</strain>
    </source>
</reference>
<dbReference type="AlphaFoldDB" id="A0A317ZYV1"/>
<dbReference type="RefSeq" id="WP_110125354.1">
    <property type="nucleotide sequence ID" value="NZ_QHLY01000005.1"/>
</dbReference>
<evidence type="ECO:0000313" key="1">
    <source>
        <dbReference type="EMBL" id="PXA71831.1"/>
    </source>
</evidence>
<keyword evidence="2" id="KW-1185">Reference proteome</keyword>
<gene>
    <name evidence="1" type="ORF">CTB96_02590</name>
</gene>